<dbReference type="AlphaFoldDB" id="A0A3N4PQC3"/>
<dbReference type="OrthoDB" id="4480133at2"/>
<dbReference type="GO" id="GO:0043565">
    <property type="term" value="F:sequence-specific DNA binding"/>
    <property type="evidence" value="ECO:0007669"/>
    <property type="project" value="InterPro"/>
</dbReference>
<evidence type="ECO:0000256" key="2">
    <source>
        <dbReference type="ARBA" id="ARBA00023125"/>
    </source>
</evidence>
<reference evidence="5 6" key="1">
    <citation type="submission" date="2018-11" db="EMBL/GenBank/DDBJ databases">
        <title>Chitinophaga lutea sp.nov., isolate from arsenic contaminated soil.</title>
        <authorList>
            <person name="Zong Y."/>
        </authorList>
    </citation>
    <scope>NUCLEOTIDE SEQUENCE [LARGE SCALE GENOMIC DNA]</scope>
    <source>
        <strain evidence="5 6">ZY74</strain>
    </source>
</reference>
<dbReference type="SUPFAM" id="SSF46689">
    <property type="entry name" value="Homeodomain-like"/>
    <property type="match status" value="2"/>
</dbReference>
<name>A0A3N4PQC3_9BACT</name>
<evidence type="ECO:0000313" key="6">
    <source>
        <dbReference type="Proteomes" id="UP000278351"/>
    </source>
</evidence>
<keyword evidence="3" id="KW-0804">Transcription</keyword>
<dbReference type="EMBL" id="RPDH01000002">
    <property type="protein sequence ID" value="RPE08929.1"/>
    <property type="molecule type" value="Genomic_DNA"/>
</dbReference>
<evidence type="ECO:0000313" key="5">
    <source>
        <dbReference type="EMBL" id="RPE08929.1"/>
    </source>
</evidence>
<evidence type="ECO:0000256" key="1">
    <source>
        <dbReference type="ARBA" id="ARBA00023015"/>
    </source>
</evidence>
<proteinExistence type="predicted"/>
<dbReference type="Proteomes" id="UP000278351">
    <property type="component" value="Unassembled WGS sequence"/>
</dbReference>
<accession>A0A3N4PQC3</accession>
<feature type="domain" description="HTH araC/xylS-type" evidence="4">
    <location>
        <begin position="173"/>
        <end position="270"/>
    </location>
</feature>
<keyword evidence="6" id="KW-1185">Reference proteome</keyword>
<evidence type="ECO:0000259" key="4">
    <source>
        <dbReference type="PROSITE" id="PS01124"/>
    </source>
</evidence>
<evidence type="ECO:0000256" key="3">
    <source>
        <dbReference type="ARBA" id="ARBA00023163"/>
    </source>
</evidence>
<dbReference type="SMART" id="SM00342">
    <property type="entry name" value="HTH_ARAC"/>
    <property type="match status" value="1"/>
</dbReference>
<dbReference type="InterPro" id="IPR018060">
    <property type="entry name" value="HTH_AraC"/>
</dbReference>
<dbReference type="Pfam" id="PF22200">
    <property type="entry name" value="ExsA_N"/>
    <property type="match status" value="1"/>
</dbReference>
<dbReference type="GO" id="GO:0003700">
    <property type="term" value="F:DNA-binding transcription factor activity"/>
    <property type="evidence" value="ECO:0007669"/>
    <property type="project" value="InterPro"/>
</dbReference>
<sequence length="270" mass="31191">MMNPTEILPGVIFFSYYSDMRKEKVAFMEDNTLVLQVLGQFTLETASQRISMTGGEMMLIRKNQLGEISKMPLDGRGYQTIVIRLKEDLLRKIALEEQITIAQKYTGPSNILIPGNDFLQAFFQSLLPYVQHPEKKITTEVGMLKIKEAVYLLLDVMPGLRDFLFDFSEPYKIDLEKFMASNFHYNIPVDQFARLAGRSLAGFKRDFRKIFGMAPRQWLLERRLAEARHLIESKNKKPSAIYLDLGFESLSHFSHSFKKKFGKTPTEWAA</sequence>
<dbReference type="InterPro" id="IPR050204">
    <property type="entry name" value="AraC_XylS_family_regulators"/>
</dbReference>
<dbReference type="InterPro" id="IPR054015">
    <property type="entry name" value="ExsA-like_N"/>
</dbReference>
<protein>
    <submittedName>
        <fullName evidence="5">AraC family transcriptional regulator</fullName>
    </submittedName>
</protein>
<dbReference type="PANTHER" id="PTHR46796">
    <property type="entry name" value="HTH-TYPE TRANSCRIPTIONAL ACTIVATOR RHAS-RELATED"/>
    <property type="match status" value="1"/>
</dbReference>
<organism evidence="5 6">
    <name type="scientific">Chitinophaga lutea</name>
    <dbReference type="NCBI Taxonomy" id="2488634"/>
    <lineage>
        <taxon>Bacteria</taxon>
        <taxon>Pseudomonadati</taxon>
        <taxon>Bacteroidota</taxon>
        <taxon>Chitinophagia</taxon>
        <taxon>Chitinophagales</taxon>
        <taxon>Chitinophagaceae</taxon>
        <taxon>Chitinophaga</taxon>
    </lineage>
</organism>
<keyword evidence="1" id="KW-0805">Transcription regulation</keyword>
<dbReference type="InterPro" id="IPR009057">
    <property type="entry name" value="Homeodomain-like_sf"/>
</dbReference>
<keyword evidence="2" id="KW-0238">DNA-binding</keyword>
<gene>
    <name evidence="5" type="ORF">EGT74_18090</name>
</gene>
<dbReference type="Gene3D" id="1.10.10.60">
    <property type="entry name" value="Homeodomain-like"/>
    <property type="match status" value="2"/>
</dbReference>
<dbReference type="PROSITE" id="PS01124">
    <property type="entry name" value="HTH_ARAC_FAMILY_2"/>
    <property type="match status" value="1"/>
</dbReference>
<dbReference type="Pfam" id="PF12833">
    <property type="entry name" value="HTH_18"/>
    <property type="match status" value="1"/>
</dbReference>
<comment type="caution">
    <text evidence="5">The sequence shown here is derived from an EMBL/GenBank/DDBJ whole genome shotgun (WGS) entry which is preliminary data.</text>
</comment>